<accession>A0AAD8MF91</accession>
<gene>
    <name evidence="4" type="ORF">POM88_037373</name>
</gene>
<dbReference type="Proteomes" id="UP001237642">
    <property type="component" value="Unassembled WGS sequence"/>
</dbReference>
<evidence type="ECO:0000256" key="2">
    <source>
        <dbReference type="SAM" id="MobiDB-lite"/>
    </source>
</evidence>
<dbReference type="Gene3D" id="3.30.160.60">
    <property type="entry name" value="Classic Zinc Finger"/>
    <property type="match status" value="1"/>
</dbReference>
<dbReference type="PROSITE" id="PS50119">
    <property type="entry name" value="ZF_BBOX"/>
    <property type="match status" value="1"/>
</dbReference>
<reference evidence="4" key="1">
    <citation type="submission" date="2023-02" db="EMBL/GenBank/DDBJ databases">
        <title>Genome of toxic invasive species Heracleum sosnowskyi carries increased number of genes despite the absence of recent whole-genome duplications.</title>
        <authorList>
            <person name="Schelkunov M."/>
            <person name="Shtratnikova V."/>
            <person name="Makarenko M."/>
            <person name="Klepikova A."/>
            <person name="Omelchenko D."/>
            <person name="Novikova G."/>
            <person name="Obukhova E."/>
            <person name="Bogdanov V."/>
            <person name="Penin A."/>
            <person name="Logacheva M."/>
        </authorList>
    </citation>
    <scope>NUCLEOTIDE SEQUENCE</scope>
    <source>
        <strain evidence="4">Hsosn_3</strain>
        <tissue evidence="4">Leaf</tissue>
    </source>
</reference>
<comment type="caution">
    <text evidence="4">The sequence shown here is derived from an EMBL/GenBank/DDBJ whole genome shotgun (WGS) entry which is preliminary data.</text>
</comment>
<dbReference type="PANTHER" id="PTHR31065">
    <property type="entry name" value="PLATZ TRANSCRIPTION FACTOR FAMILY PROTEIN"/>
    <property type="match status" value="1"/>
</dbReference>
<evidence type="ECO:0000259" key="3">
    <source>
        <dbReference type="PROSITE" id="PS50119"/>
    </source>
</evidence>
<dbReference type="AlphaFoldDB" id="A0AAD8MF91"/>
<dbReference type="PANTHER" id="PTHR31065:SF9">
    <property type="entry name" value="TRANSCRIPTION FACTOR FAMILY PROTEIN, PUTATIVE-RELATED"/>
    <property type="match status" value="1"/>
</dbReference>
<feature type="region of interest" description="Disordered" evidence="2">
    <location>
        <begin position="175"/>
        <end position="204"/>
    </location>
</feature>
<dbReference type="InterPro" id="IPR006734">
    <property type="entry name" value="PLATZ"/>
</dbReference>
<keyword evidence="1" id="KW-0479">Metal-binding</keyword>
<protein>
    <submittedName>
        <fullName evidence="4">B box-type domain-containing protein</fullName>
    </submittedName>
</protein>
<dbReference type="EMBL" id="JAUIZM010000008">
    <property type="protein sequence ID" value="KAK1371281.1"/>
    <property type="molecule type" value="Genomic_DNA"/>
</dbReference>
<reference evidence="4" key="2">
    <citation type="submission" date="2023-05" db="EMBL/GenBank/DDBJ databases">
        <authorList>
            <person name="Schelkunov M.I."/>
        </authorList>
    </citation>
    <scope>NUCLEOTIDE SEQUENCE</scope>
    <source>
        <strain evidence="4">Hsosn_3</strain>
        <tissue evidence="4">Leaf</tissue>
    </source>
</reference>
<organism evidence="4 5">
    <name type="scientific">Heracleum sosnowskyi</name>
    <dbReference type="NCBI Taxonomy" id="360622"/>
    <lineage>
        <taxon>Eukaryota</taxon>
        <taxon>Viridiplantae</taxon>
        <taxon>Streptophyta</taxon>
        <taxon>Embryophyta</taxon>
        <taxon>Tracheophyta</taxon>
        <taxon>Spermatophyta</taxon>
        <taxon>Magnoliopsida</taxon>
        <taxon>eudicotyledons</taxon>
        <taxon>Gunneridae</taxon>
        <taxon>Pentapetalae</taxon>
        <taxon>asterids</taxon>
        <taxon>campanulids</taxon>
        <taxon>Apiales</taxon>
        <taxon>Apiaceae</taxon>
        <taxon>Apioideae</taxon>
        <taxon>apioid superclade</taxon>
        <taxon>Tordylieae</taxon>
        <taxon>Tordyliinae</taxon>
        <taxon>Heracleum</taxon>
    </lineage>
</organism>
<sequence length="204" mass="23295">MSVHHSRSIQQEEHRFQGKPAWLDSFLSKTFFDICPVHDHCTNVRNRYCINCNLAVCQNCIASGSHNGHNILKLYRHVYKDVVSVNDMGNYIDCSKIQPYKCNKLWVFSLKPLPHKESGFQADAEHACDYCRRILSDPSLHRYCSLDCKVKAFSRKAKGSDPPFLAVRKRAAAANDDENAAVNREAEEGKRNKRKGTPLRAPLF</sequence>
<dbReference type="GO" id="GO:0008270">
    <property type="term" value="F:zinc ion binding"/>
    <property type="evidence" value="ECO:0007669"/>
    <property type="project" value="UniProtKB-KW"/>
</dbReference>
<dbReference type="Pfam" id="PF04640">
    <property type="entry name" value="PLATZ"/>
    <property type="match status" value="1"/>
</dbReference>
<keyword evidence="1" id="KW-0863">Zinc-finger</keyword>
<evidence type="ECO:0000256" key="1">
    <source>
        <dbReference type="PROSITE-ProRule" id="PRU00024"/>
    </source>
</evidence>
<evidence type="ECO:0000313" key="5">
    <source>
        <dbReference type="Proteomes" id="UP001237642"/>
    </source>
</evidence>
<dbReference type="InterPro" id="IPR000315">
    <property type="entry name" value="Znf_B-box"/>
</dbReference>
<feature type="domain" description="B box-type" evidence="3">
    <location>
        <begin position="34"/>
        <end position="74"/>
    </location>
</feature>
<keyword evidence="1" id="KW-0862">Zinc</keyword>
<keyword evidence="5" id="KW-1185">Reference proteome</keyword>
<evidence type="ECO:0000313" key="4">
    <source>
        <dbReference type="EMBL" id="KAK1371281.1"/>
    </source>
</evidence>
<dbReference type="Pfam" id="PF00643">
    <property type="entry name" value="zf-B_box"/>
    <property type="match status" value="1"/>
</dbReference>
<dbReference type="SUPFAM" id="SSF57845">
    <property type="entry name" value="B-box zinc-binding domain"/>
    <property type="match status" value="1"/>
</dbReference>
<name>A0AAD8MF91_9APIA</name>
<proteinExistence type="predicted"/>